<feature type="region of interest" description="Disordered" evidence="1">
    <location>
        <begin position="71"/>
        <end position="93"/>
    </location>
</feature>
<feature type="region of interest" description="Disordered" evidence="1">
    <location>
        <begin position="1"/>
        <end position="24"/>
    </location>
</feature>
<accession>A0AAD1RE27</accession>
<evidence type="ECO:0000313" key="3">
    <source>
        <dbReference type="Proteomes" id="UP001295444"/>
    </source>
</evidence>
<protein>
    <submittedName>
        <fullName evidence="2">Uncharacterized protein</fullName>
    </submittedName>
</protein>
<evidence type="ECO:0000256" key="1">
    <source>
        <dbReference type="SAM" id="MobiDB-lite"/>
    </source>
</evidence>
<feature type="non-terminal residue" evidence="2">
    <location>
        <position position="93"/>
    </location>
</feature>
<keyword evidence="3" id="KW-1185">Reference proteome</keyword>
<sequence>DTDDHSGREQGAAEHLGREQEHWISSEQAVGTLERSASECRTTAGASRSVPMVGKVATKGKAGSLAVDSAVGRNDAGRAARTGSMKDGAVSAT</sequence>
<gene>
    <name evidence="2" type="ORF">PECUL_23A037124</name>
</gene>
<proteinExistence type="predicted"/>
<feature type="non-terminal residue" evidence="2">
    <location>
        <position position="1"/>
    </location>
</feature>
<name>A0AAD1RE27_PELCU</name>
<evidence type="ECO:0000313" key="2">
    <source>
        <dbReference type="EMBL" id="CAH2249330.1"/>
    </source>
</evidence>
<dbReference type="Proteomes" id="UP001295444">
    <property type="component" value="Chromosome 02"/>
</dbReference>
<dbReference type="AlphaFoldDB" id="A0AAD1RE27"/>
<dbReference type="EMBL" id="OW240913">
    <property type="protein sequence ID" value="CAH2249330.1"/>
    <property type="molecule type" value="Genomic_DNA"/>
</dbReference>
<reference evidence="2" key="1">
    <citation type="submission" date="2022-03" db="EMBL/GenBank/DDBJ databases">
        <authorList>
            <person name="Alioto T."/>
            <person name="Alioto T."/>
            <person name="Gomez Garrido J."/>
        </authorList>
    </citation>
    <scope>NUCLEOTIDE SEQUENCE</scope>
</reference>
<organism evidence="2 3">
    <name type="scientific">Pelobates cultripes</name>
    <name type="common">Western spadefoot toad</name>
    <dbReference type="NCBI Taxonomy" id="61616"/>
    <lineage>
        <taxon>Eukaryota</taxon>
        <taxon>Metazoa</taxon>
        <taxon>Chordata</taxon>
        <taxon>Craniata</taxon>
        <taxon>Vertebrata</taxon>
        <taxon>Euteleostomi</taxon>
        <taxon>Amphibia</taxon>
        <taxon>Batrachia</taxon>
        <taxon>Anura</taxon>
        <taxon>Pelobatoidea</taxon>
        <taxon>Pelobatidae</taxon>
        <taxon>Pelobates</taxon>
    </lineage>
</organism>